<sequence length="268" mass="29457">MMGVVENTYPPASLYNRIPFIHDMGHVAETHADDLYYLRSLLDKHDMPPSVCIKLLHIHFHLKPGEILVMHELDAPPLIHGKIPFLEPMAPDTAPGKVYGCNYIVDDASGSLQAFEYTTIAGGADLTAHPAFVAEFCAAVLQREVQHMFGLAINSGAAQHGSWMELDFPEKRATFLLQAHVSLPRSDRLVLRTTVTKFPCLRNDKNKKRDTHIHVEHTWGSSKPTGFDGEEPVDGVTTKNGLHLTGIPLEPGTAFYTVASAISVAVMG</sequence>
<dbReference type="Proteomes" id="UP001219568">
    <property type="component" value="Unassembled WGS sequence"/>
</dbReference>
<accession>A0AAD6I7S9</accession>
<name>A0AAD6I7S9_PENCN</name>
<proteinExistence type="predicted"/>
<dbReference type="EMBL" id="JAQJZL010000010">
    <property type="protein sequence ID" value="KAJ6035278.1"/>
    <property type="molecule type" value="Genomic_DNA"/>
</dbReference>
<reference evidence="1" key="2">
    <citation type="submission" date="2023-01" db="EMBL/GenBank/DDBJ databases">
        <authorList>
            <person name="Petersen C."/>
        </authorList>
    </citation>
    <scope>NUCLEOTIDE SEQUENCE</scope>
    <source>
        <strain evidence="1">IBT 15450</strain>
    </source>
</reference>
<evidence type="ECO:0000313" key="1">
    <source>
        <dbReference type="EMBL" id="KAJ6035278.1"/>
    </source>
</evidence>
<dbReference type="AlphaFoldDB" id="A0AAD6I7S9"/>
<organism evidence="1 2">
    <name type="scientific">Penicillium canescens</name>
    <dbReference type="NCBI Taxonomy" id="5083"/>
    <lineage>
        <taxon>Eukaryota</taxon>
        <taxon>Fungi</taxon>
        <taxon>Dikarya</taxon>
        <taxon>Ascomycota</taxon>
        <taxon>Pezizomycotina</taxon>
        <taxon>Eurotiomycetes</taxon>
        <taxon>Eurotiomycetidae</taxon>
        <taxon>Eurotiales</taxon>
        <taxon>Aspergillaceae</taxon>
        <taxon>Penicillium</taxon>
    </lineage>
</organism>
<reference evidence="1" key="1">
    <citation type="journal article" date="2023" name="IMA Fungus">
        <title>Comparative genomic study of the Penicillium genus elucidates a diverse pangenome and 15 lateral gene transfer events.</title>
        <authorList>
            <person name="Petersen C."/>
            <person name="Sorensen T."/>
            <person name="Nielsen M.R."/>
            <person name="Sondergaard T.E."/>
            <person name="Sorensen J.L."/>
            <person name="Fitzpatrick D.A."/>
            <person name="Frisvad J.C."/>
            <person name="Nielsen K.L."/>
        </authorList>
    </citation>
    <scope>NUCLEOTIDE SEQUENCE</scope>
    <source>
        <strain evidence="1">IBT 15450</strain>
    </source>
</reference>
<evidence type="ECO:0000313" key="2">
    <source>
        <dbReference type="Proteomes" id="UP001219568"/>
    </source>
</evidence>
<protein>
    <submittedName>
        <fullName evidence="1">Uncharacterized protein</fullName>
    </submittedName>
</protein>
<keyword evidence="2" id="KW-1185">Reference proteome</keyword>
<gene>
    <name evidence="1" type="ORF">N7460_009453</name>
</gene>
<comment type="caution">
    <text evidence="1">The sequence shown here is derived from an EMBL/GenBank/DDBJ whole genome shotgun (WGS) entry which is preliminary data.</text>
</comment>